<dbReference type="EMBL" id="JBAHYK010003704">
    <property type="protein sequence ID" value="KAL0563282.1"/>
    <property type="molecule type" value="Genomic_DNA"/>
</dbReference>
<proteinExistence type="predicted"/>
<feature type="compositionally biased region" description="Pro residues" evidence="1">
    <location>
        <begin position="9"/>
        <end position="21"/>
    </location>
</feature>
<dbReference type="SUPFAM" id="SSF53098">
    <property type="entry name" value="Ribonuclease H-like"/>
    <property type="match status" value="1"/>
</dbReference>
<name>A0ABR3EK63_9AGAR</name>
<accession>A0ABR3EK63</accession>
<evidence type="ECO:0008006" key="4">
    <source>
        <dbReference type="Google" id="ProtNLM"/>
    </source>
</evidence>
<feature type="region of interest" description="Disordered" evidence="1">
    <location>
        <begin position="1"/>
        <end position="31"/>
    </location>
</feature>
<evidence type="ECO:0000313" key="3">
    <source>
        <dbReference type="Proteomes" id="UP001465976"/>
    </source>
</evidence>
<evidence type="ECO:0000256" key="1">
    <source>
        <dbReference type="SAM" id="MobiDB-lite"/>
    </source>
</evidence>
<reference evidence="2 3" key="1">
    <citation type="submission" date="2024-02" db="EMBL/GenBank/DDBJ databases">
        <title>A draft genome for the cacao thread blight pathogen Marasmius crinis-equi.</title>
        <authorList>
            <person name="Cohen S.P."/>
            <person name="Baruah I.K."/>
            <person name="Amoako-Attah I."/>
            <person name="Bukari Y."/>
            <person name="Meinhardt L.W."/>
            <person name="Bailey B.A."/>
        </authorList>
    </citation>
    <scope>NUCLEOTIDE SEQUENCE [LARGE SCALE GENOMIC DNA]</scope>
    <source>
        <strain evidence="2 3">GH-76</strain>
    </source>
</reference>
<dbReference type="Proteomes" id="UP001465976">
    <property type="component" value="Unassembled WGS sequence"/>
</dbReference>
<sequence>MPVYSPSVLPSPTPSVPPSPTPSFSTLAPSDSMSNLGTPVFPSHLPRRTLQRSVSTPALTPGPLLGDITLLQPWTEERTRRYNFLIAAMTADAGFALRWTENPFFQMLCAEFIPYAPVISRLTLTQKLLKEFKLELRSQVKEEVEGCNAILQNDGWTGKNHHHLSAFMIAVAAKRVYAEVVETYKVEIVGLVTDAGGDGRKACRLFAREFPSVIVLDCFAHQVNLIVTDFFKSGGDGLLEYASQAVTLISWLRKKSGVMASLSLAVLVAVVTRWTTHYQAFSRLLKLKGELDAIITVDRADPKIVFIGNESQRQHAEEMVRPVRDDRFWRALVRLTSILEPLAIAANTIQGADG</sequence>
<dbReference type="InterPro" id="IPR012337">
    <property type="entry name" value="RNaseH-like_sf"/>
</dbReference>
<gene>
    <name evidence="2" type="ORF">V5O48_018790</name>
</gene>
<keyword evidence="3" id="KW-1185">Reference proteome</keyword>
<evidence type="ECO:0000313" key="2">
    <source>
        <dbReference type="EMBL" id="KAL0563282.1"/>
    </source>
</evidence>
<organism evidence="2 3">
    <name type="scientific">Marasmius crinis-equi</name>
    <dbReference type="NCBI Taxonomy" id="585013"/>
    <lineage>
        <taxon>Eukaryota</taxon>
        <taxon>Fungi</taxon>
        <taxon>Dikarya</taxon>
        <taxon>Basidiomycota</taxon>
        <taxon>Agaricomycotina</taxon>
        <taxon>Agaricomycetes</taxon>
        <taxon>Agaricomycetidae</taxon>
        <taxon>Agaricales</taxon>
        <taxon>Marasmiineae</taxon>
        <taxon>Marasmiaceae</taxon>
        <taxon>Marasmius</taxon>
    </lineage>
</organism>
<protein>
    <recommendedName>
        <fullName evidence="4">DUF659 domain-containing protein</fullName>
    </recommendedName>
</protein>
<comment type="caution">
    <text evidence="2">The sequence shown here is derived from an EMBL/GenBank/DDBJ whole genome shotgun (WGS) entry which is preliminary data.</text>
</comment>